<dbReference type="EMBL" id="CAJHJT010000012">
    <property type="protein sequence ID" value="CAD6999109.1"/>
    <property type="molecule type" value="Genomic_DNA"/>
</dbReference>
<gene>
    <name evidence="2" type="ORF">CCAP1982_LOCUS7654</name>
</gene>
<organism evidence="2 3">
    <name type="scientific">Ceratitis capitata</name>
    <name type="common">Mediterranean fruit fly</name>
    <name type="synonym">Tephritis capitata</name>
    <dbReference type="NCBI Taxonomy" id="7213"/>
    <lineage>
        <taxon>Eukaryota</taxon>
        <taxon>Metazoa</taxon>
        <taxon>Ecdysozoa</taxon>
        <taxon>Arthropoda</taxon>
        <taxon>Hexapoda</taxon>
        <taxon>Insecta</taxon>
        <taxon>Pterygota</taxon>
        <taxon>Neoptera</taxon>
        <taxon>Endopterygota</taxon>
        <taxon>Diptera</taxon>
        <taxon>Brachycera</taxon>
        <taxon>Muscomorpha</taxon>
        <taxon>Tephritoidea</taxon>
        <taxon>Tephritidae</taxon>
        <taxon>Ceratitis</taxon>
        <taxon>Ceratitis</taxon>
    </lineage>
</organism>
<evidence type="ECO:0000313" key="3">
    <source>
        <dbReference type="Proteomes" id="UP000606786"/>
    </source>
</evidence>
<accession>A0A811UJD1</accession>
<feature type="non-terminal residue" evidence="2">
    <location>
        <position position="1"/>
    </location>
</feature>
<feature type="region of interest" description="Disordered" evidence="1">
    <location>
        <begin position="35"/>
        <end position="56"/>
    </location>
</feature>
<evidence type="ECO:0000313" key="2">
    <source>
        <dbReference type="EMBL" id="CAD6999109.1"/>
    </source>
</evidence>
<protein>
    <submittedName>
        <fullName evidence="2">(Mediterranean fruit fly) hypothetical protein</fullName>
    </submittedName>
</protein>
<evidence type="ECO:0000256" key="1">
    <source>
        <dbReference type="SAM" id="MobiDB-lite"/>
    </source>
</evidence>
<reference evidence="2" key="1">
    <citation type="submission" date="2020-11" db="EMBL/GenBank/DDBJ databases">
        <authorList>
            <person name="Whitehead M."/>
        </authorList>
    </citation>
    <scope>NUCLEOTIDE SEQUENCE</scope>
    <source>
        <strain evidence="2">EGII</strain>
    </source>
</reference>
<keyword evidence="3" id="KW-1185">Reference proteome</keyword>
<name>A0A811UJD1_CERCA</name>
<proteinExistence type="predicted"/>
<dbReference type="Proteomes" id="UP000606786">
    <property type="component" value="Unassembled WGS sequence"/>
</dbReference>
<sequence length="56" mass="6396">KNHNHAYAAVASIKHETTQSSRLNMQEIVENGRATSATAVRWRHGESVKKKKMRNH</sequence>
<comment type="caution">
    <text evidence="2">The sequence shown here is derived from an EMBL/GenBank/DDBJ whole genome shotgun (WGS) entry which is preliminary data.</text>
</comment>
<dbReference type="AlphaFoldDB" id="A0A811UJD1"/>